<name>A0AAD3R7Y3_LATJO</name>
<feature type="compositionally biased region" description="Basic and acidic residues" evidence="1">
    <location>
        <begin position="103"/>
        <end position="121"/>
    </location>
</feature>
<evidence type="ECO:0000313" key="2">
    <source>
        <dbReference type="EMBL" id="GLD58471.1"/>
    </source>
</evidence>
<accession>A0AAD3R7Y3</accession>
<reference evidence="2" key="1">
    <citation type="submission" date="2022-08" db="EMBL/GenBank/DDBJ databases">
        <title>Genome sequencing of akame (Lates japonicus).</title>
        <authorList>
            <person name="Hashiguchi Y."/>
            <person name="Takahashi H."/>
        </authorList>
    </citation>
    <scope>NUCLEOTIDE SEQUENCE</scope>
    <source>
        <strain evidence="2">Kochi</strain>
    </source>
</reference>
<feature type="region of interest" description="Disordered" evidence="1">
    <location>
        <begin position="75"/>
        <end position="121"/>
    </location>
</feature>
<protein>
    <submittedName>
        <fullName evidence="2">SCAN domain-containing protein 3-like protein</fullName>
    </submittedName>
</protein>
<keyword evidence="3" id="KW-1185">Reference proteome</keyword>
<comment type="caution">
    <text evidence="2">The sequence shown here is derived from an EMBL/GenBank/DDBJ whole genome shotgun (WGS) entry which is preliminary data.</text>
</comment>
<sequence length="121" mass="13791">MFPQPTEFLHTNNLSVATMREFATLHLRSLSKHFSSYFSDVNTDAWDWVRHPFAPAARANGLTGKAEEQLLELSCDTEGPEDPDSGTETLQRGKYPDSPVNCMREEESRELIPTEPKERHN</sequence>
<proteinExistence type="predicted"/>
<dbReference type="EMBL" id="BRZM01000033">
    <property type="protein sequence ID" value="GLD58471.1"/>
    <property type="molecule type" value="Genomic_DNA"/>
</dbReference>
<evidence type="ECO:0000313" key="3">
    <source>
        <dbReference type="Proteomes" id="UP001279410"/>
    </source>
</evidence>
<dbReference type="Proteomes" id="UP001279410">
    <property type="component" value="Unassembled WGS sequence"/>
</dbReference>
<organism evidence="2 3">
    <name type="scientific">Lates japonicus</name>
    <name type="common">Japanese lates</name>
    <dbReference type="NCBI Taxonomy" id="270547"/>
    <lineage>
        <taxon>Eukaryota</taxon>
        <taxon>Metazoa</taxon>
        <taxon>Chordata</taxon>
        <taxon>Craniata</taxon>
        <taxon>Vertebrata</taxon>
        <taxon>Euteleostomi</taxon>
        <taxon>Actinopterygii</taxon>
        <taxon>Neopterygii</taxon>
        <taxon>Teleostei</taxon>
        <taxon>Neoteleostei</taxon>
        <taxon>Acanthomorphata</taxon>
        <taxon>Carangaria</taxon>
        <taxon>Carangaria incertae sedis</taxon>
        <taxon>Centropomidae</taxon>
        <taxon>Lates</taxon>
    </lineage>
</organism>
<evidence type="ECO:0000256" key="1">
    <source>
        <dbReference type="SAM" id="MobiDB-lite"/>
    </source>
</evidence>
<dbReference type="AlphaFoldDB" id="A0AAD3R7Y3"/>
<gene>
    <name evidence="2" type="ORF">AKAME5_001059500</name>
</gene>